<name>A0A365H905_9ACTN</name>
<accession>A0A365H905</accession>
<sequence>MIKPLIELPLEWDDANRDHAQRHGVTEEEINQAIGNPHEIAPARRNDGTELEARYLVHGTTDAGRRITVVIKYPVTLRREWGELELDLARPITAYERK</sequence>
<protein>
    <recommendedName>
        <fullName evidence="3">DUF4258 domain-containing protein</fullName>
    </recommendedName>
</protein>
<evidence type="ECO:0000313" key="1">
    <source>
        <dbReference type="EMBL" id="RAY15614.1"/>
    </source>
</evidence>
<dbReference type="EMBL" id="QLYX01000003">
    <property type="protein sequence ID" value="RAY15614.1"/>
    <property type="molecule type" value="Genomic_DNA"/>
</dbReference>
<comment type="caution">
    <text evidence="1">The sequence shown here is derived from an EMBL/GenBank/DDBJ whole genome shotgun (WGS) entry which is preliminary data.</text>
</comment>
<gene>
    <name evidence="1" type="ORF">DPM19_07415</name>
</gene>
<evidence type="ECO:0000313" key="2">
    <source>
        <dbReference type="Proteomes" id="UP000251891"/>
    </source>
</evidence>
<evidence type="ECO:0008006" key="3">
    <source>
        <dbReference type="Google" id="ProtNLM"/>
    </source>
</evidence>
<dbReference type="OrthoDB" id="9798158at2"/>
<dbReference type="Proteomes" id="UP000251891">
    <property type="component" value="Unassembled WGS sequence"/>
</dbReference>
<organism evidence="1 2">
    <name type="scientific">Actinomadura craniellae</name>
    <dbReference type="NCBI Taxonomy" id="2231787"/>
    <lineage>
        <taxon>Bacteria</taxon>
        <taxon>Bacillati</taxon>
        <taxon>Actinomycetota</taxon>
        <taxon>Actinomycetes</taxon>
        <taxon>Streptosporangiales</taxon>
        <taxon>Thermomonosporaceae</taxon>
        <taxon>Actinomadura</taxon>
    </lineage>
</organism>
<dbReference type="AlphaFoldDB" id="A0A365H905"/>
<reference evidence="1 2" key="1">
    <citation type="submission" date="2018-06" db="EMBL/GenBank/DDBJ databases">
        <title>Actinomadura craniellae sp. nov. isolated from marine sponge Craniella sp.</title>
        <authorList>
            <person name="Li L."/>
            <person name="Xu Q.H."/>
            <person name="Lin H.W."/>
            <person name="Lu Y.H."/>
        </authorList>
    </citation>
    <scope>NUCLEOTIDE SEQUENCE [LARGE SCALE GENOMIC DNA]</scope>
    <source>
        <strain evidence="1 2">LHW63021</strain>
    </source>
</reference>
<dbReference type="RefSeq" id="WP_111864076.1">
    <property type="nucleotide sequence ID" value="NZ_QLYX01000003.1"/>
</dbReference>
<proteinExistence type="predicted"/>
<keyword evidence="2" id="KW-1185">Reference proteome</keyword>